<accession>A0A9Y2AIH4</accession>
<dbReference type="AlphaFoldDB" id="A0A9Y2AIH4"/>
<protein>
    <submittedName>
        <fullName evidence="2">Uncharacterized protein</fullName>
    </submittedName>
</protein>
<feature type="coiled-coil region" evidence="1">
    <location>
        <begin position="128"/>
        <end position="162"/>
    </location>
</feature>
<dbReference type="KEGG" id="sgbi:P3F81_10290"/>
<keyword evidence="3" id="KW-1185">Reference proteome</keyword>
<evidence type="ECO:0000313" key="2">
    <source>
        <dbReference type="EMBL" id="WIW70273.1"/>
    </source>
</evidence>
<sequence length="221" mass="26157">MKNNEIIRHRKRGKPANESFNRENLLVKLREISLVTDETLNANKLEKLTGIKRRNWNKVKEEIDYINHSRQTGMVDTNTIRSFPLPNIEEIFELYFPQNPKKLKEIFQSLIDMVSKMYEKVLIFEKTKENAITASAEQAREIERLRNELKQAKADIEYYKTKYDEVCGDSTYHSKREILNIPKNVIHIPKGQKKLLTLDFQEQFGKILLDSNKEIFIKKND</sequence>
<reference evidence="2" key="1">
    <citation type="submission" date="2023-03" db="EMBL/GenBank/DDBJ databases">
        <title>Selenobaculum gbiensis gen. nov. sp. nov., a new bacterium isolated from the gut microbiota of IBD patient.</title>
        <authorList>
            <person name="Yeo S."/>
            <person name="Park H."/>
            <person name="Huh C.S."/>
        </authorList>
    </citation>
    <scope>NUCLEOTIDE SEQUENCE</scope>
    <source>
        <strain evidence="2">ICN-92133</strain>
    </source>
</reference>
<organism evidence="2 3">
    <name type="scientific">Selenobaculum gibii</name>
    <dbReference type="NCBI Taxonomy" id="3054208"/>
    <lineage>
        <taxon>Bacteria</taxon>
        <taxon>Bacillati</taxon>
        <taxon>Bacillota</taxon>
        <taxon>Negativicutes</taxon>
        <taxon>Selenomonadales</taxon>
        <taxon>Selenomonadaceae</taxon>
        <taxon>Selenobaculum</taxon>
    </lineage>
</organism>
<name>A0A9Y2AIH4_9FIRM</name>
<evidence type="ECO:0000256" key="1">
    <source>
        <dbReference type="SAM" id="Coils"/>
    </source>
</evidence>
<gene>
    <name evidence="2" type="ORF">P3F81_10290</name>
</gene>
<dbReference type="RefSeq" id="WP_147670061.1">
    <property type="nucleotide sequence ID" value="NZ_CP120678.1"/>
</dbReference>
<evidence type="ECO:0000313" key="3">
    <source>
        <dbReference type="Proteomes" id="UP001243623"/>
    </source>
</evidence>
<proteinExistence type="predicted"/>
<keyword evidence="1" id="KW-0175">Coiled coil</keyword>
<dbReference type="EMBL" id="CP120678">
    <property type="protein sequence ID" value="WIW70273.1"/>
    <property type="molecule type" value="Genomic_DNA"/>
</dbReference>
<dbReference type="Proteomes" id="UP001243623">
    <property type="component" value="Chromosome"/>
</dbReference>